<dbReference type="InterPro" id="IPR022263">
    <property type="entry name" value="KxYKxGKxW"/>
</dbReference>
<feature type="compositionally biased region" description="Low complexity" evidence="2">
    <location>
        <begin position="1100"/>
        <end position="1145"/>
    </location>
</feature>
<evidence type="ECO:0000313" key="5">
    <source>
        <dbReference type="EMBL" id="MDT2945050.1"/>
    </source>
</evidence>
<dbReference type="RefSeq" id="WP_311806826.1">
    <property type="nucleotide sequence ID" value="NZ_JARQCJ010000004.1"/>
</dbReference>
<feature type="transmembrane region" description="Helical" evidence="3">
    <location>
        <begin position="1395"/>
        <end position="1413"/>
    </location>
</feature>
<accession>A0AAW8U8L2</accession>
<dbReference type="InterPro" id="IPR013783">
    <property type="entry name" value="Ig-like_fold"/>
</dbReference>
<keyword evidence="1" id="KW-0732">Signal</keyword>
<dbReference type="Pfam" id="PF07523">
    <property type="entry name" value="Big_3"/>
    <property type="match status" value="1"/>
</dbReference>
<proteinExistence type="predicted"/>
<feature type="region of interest" description="Disordered" evidence="2">
    <location>
        <begin position="1297"/>
        <end position="1326"/>
    </location>
</feature>
<evidence type="ECO:0000313" key="6">
    <source>
        <dbReference type="Proteomes" id="UP001250218"/>
    </source>
</evidence>
<gene>
    <name evidence="5" type="ORF">P7I04_03235</name>
</gene>
<dbReference type="Gene3D" id="2.60.40.10">
    <property type="entry name" value="Immunoglobulins"/>
    <property type="match status" value="1"/>
</dbReference>
<keyword evidence="3" id="KW-0472">Membrane</keyword>
<dbReference type="InterPro" id="IPR022038">
    <property type="entry name" value="Ig-like_bact"/>
</dbReference>
<evidence type="ECO:0000259" key="4">
    <source>
        <dbReference type="Pfam" id="PF07523"/>
    </source>
</evidence>
<dbReference type="Proteomes" id="UP001250218">
    <property type="component" value="Unassembled WGS sequence"/>
</dbReference>
<feature type="domain" description="Ig-like" evidence="4">
    <location>
        <begin position="919"/>
        <end position="969"/>
    </location>
</feature>
<dbReference type="NCBIfam" id="TIGR03715">
    <property type="entry name" value="KxYKxGKxW"/>
    <property type="match status" value="1"/>
</dbReference>
<sequence>MEKLKKENLKKVNTQFRTWKSGKTWLYSSAVIAFILVGALGTELDVHADGQVLSSAGATGTENTATGGLGSNATAGADNASYANSLQSSIASSNMVVASNVAATSSVASSTIVTSTSNVVLRQDGTTVTSNSLGSTAAPTGLPETKNTTNTDGTYSVNSSVNRVDSSASPALGVTNSTALNNNGAIQAGSSANSSTSFDIKQTQIVPSGEPANDILSGGNYSWTVEAPSDLVEAGLSVADTKVIYVANQESTANLQGTTTTIAVKNNATAQTIGGSYQIINEGAQRYYPNDVVGSEGFVQSTSTTVKNSAIASSIADLSKATSSMAIDYASLSAAESQAIAAGGFNASAASLLTQMTNLLTSITANSTAIASMQNMMSAEETGYIVTSAASTAMVSIQYTADSSTTEALANTLGGAVGSVASLVNDIAAGAGSAWVSTTDTINQILNGNLASSLATYFTGALEAVIDPAVSVPDNVLKYVGISATDYVNGIISSSVNTIISPFNQLSFNSILNGGQQQLNNLITTVLGTAISIPNPLTGGALFSGPTIGELLKINPTTFEQGIYNVATQVQSISTVAATALQQYGNNVQFAINSINESGKVLANASSPTSGIFTENYLAPVVDNGDGTFTVQGSGHGFITAVANWATNLVTNYTQSVGNELGTIVTLPSSITNLFDDYSSNTSFTGLAIVDNFLNGILNTTTADYSTALKGYNSIVQGLQADITNSLTSGTNSIGYALGQTLAGIGNIANLSNSAIAGSIQGNLSSPLDAIQFGIGVIDGVLSLGGNVGANGTGTAAIPTITASATMTVGFTAQDPSSQISQNLAYENYYYQGQKAVTGSNQDGMFVPETFVVKPTLNGATTTMGTAAASTQGGNTAGVSLNSAPTQAGYTTIVYQMNNENINPIIAPTSAVTITTQSQTVFVGDQYSPDAGFVSAIITGGKSLSLDELSVSGYVNTNSVGTYTVDYSYIDPITGKIYKSSAPVYVASGNHQLAGAYLQGQIYADGNQLAYDFVQVENDMMDANTSQPTEGTLYDTHTGKIIATAHGNMVVDNIGAGHVVLTYSFDASSIPVGDILTSTVTFADPITLPGSGSLTVVAPNNSNSSSSPSNSSNVASSSNNSAESSSATNNSSMASSSSSSKSGSAAPGGVTLPGEGSLTVLPPTGTTDPGVIGPTDPEGKEPDISIGENGDWYIDGKDTGVSAQGLAGVAGKDGADGQNGTNGKDGESPTLTIGNNGDIFINGKDTGVSAQGPAGVAGKDGADGQNGTNGKDGESPTLTIGNNGDIFINGKDTGVSAQGPAGVAGKDGANGQNGKDGKDGVNTDGTLGNNMRVKVLERVPFSKVGNTALSVPTISTGNNSALRNKVNVLSTPIVSEPFGASLPTTGSDELMSSELMALGLGLLSVLTIGGIAWRKNTFER</sequence>
<dbReference type="PANTHER" id="PTHR24637">
    <property type="entry name" value="COLLAGEN"/>
    <property type="match status" value="1"/>
</dbReference>
<keyword evidence="3" id="KW-0812">Transmembrane</keyword>
<dbReference type="EMBL" id="JARQDL010000002">
    <property type="protein sequence ID" value="MDT2945050.1"/>
    <property type="molecule type" value="Genomic_DNA"/>
</dbReference>
<feature type="region of interest" description="Disordered" evidence="2">
    <location>
        <begin position="130"/>
        <end position="154"/>
    </location>
</feature>
<evidence type="ECO:0000256" key="1">
    <source>
        <dbReference type="ARBA" id="ARBA00022729"/>
    </source>
</evidence>
<feature type="region of interest" description="Disordered" evidence="2">
    <location>
        <begin position="1251"/>
        <end position="1282"/>
    </location>
</feature>
<dbReference type="PANTHER" id="PTHR24637:SF417">
    <property type="entry name" value="COL_CUTICLE_N DOMAIN-CONTAINING PROTEIN"/>
    <property type="match status" value="1"/>
</dbReference>
<evidence type="ECO:0000256" key="2">
    <source>
        <dbReference type="SAM" id="MobiDB-lite"/>
    </source>
</evidence>
<organism evidence="5 6">
    <name type="scientific">Lactococcus lactis</name>
    <dbReference type="NCBI Taxonomy" id="1358"/>
    <lineage>
        <taxon>Bacteria</taxon>
        <taxon>Bacillati</taxon>
        <taxon>Bacillota</taxon>
        <taxon>Bacilli</taxon>
        <taxon>Lactobacillales</taxon>
        <taxon>Streptococcaceae</taxon>
        <taxon>Lactococcus</taxon>
    </lineage>
</organism>
<comment type="caution">
    <text evidence="5">The sequence shown here is derived from an EMBL/GenBank/DDBJ whole genome shotgun (WGS) entry which is preliminary data.</text>
</comment>
<feature type="region of interest" description="Disordered" evidence="2">
    <location>
        <begin position="1099"/>
        <end position="1195"/>
    </location>
</feature>
<feature type="compositionally biased region" description="Polar residues" evidence="2">
    <location>
        <begin position="145"/>
        <end position="154"/>
    </location>
</feature>
<keyword evidence="3" id="KW-1133">Transmembrane helix</keyword>
<reference evidence="5" key="1">
    <citation type="submission" date="2023-03" db="EMBL/GenBank/DDBJ databases">
        <authorList>
            <person name="Shen W."/>
            <person name="Cai J."/>
        </authorList>
    </citation>
    <scope>NUCLEOTIDE SEQUENCE</scope>
    <source>
        <strain evidence="5">Y37</strain>
    </source>
</reference>
<name>A0AAW8U8L2_9LACT</name>
<protein>
    <submittedName>
        <fullName evidence="5">Bacterial Ig-like domain-containing protein</fullName>
    </submittedName>
</protein>
<feature type="transmembrane region" description="Helical" evidence="3">
    <location>
        <begin position="24"/>
        <end position="41"/>
    </location>
</feature>
<feature type="region of interest" description="Disordered" evidence="2">
    <location>
        <begin position="1211"/>
        <end position="1235"/>
    </location>
</feature>
<evidence type="ECO:0000256" key="3">
    <source>
        <dbReference type="SAM" id="Phobius"/>
    </source>
</evidence>